<reference evidence="2" key="1">
    <citation type="submission" date="2019-12" db="EMBL/GenBank/DDBJ databases">
        <authorList>
            <person name="Cremers G."/>
        </authorList>
    </citation>
    <scope>NUCLEOTIDE SEQUENCE</scope>
    <source>
        <strain evidence="2">Mbul2</strain>
    </source>
</reference>
<dbReference type="AlphaFoldDB" id="A0A679JX05"/>
<protein>
    <submittedName>
        <fullName evidence="2">Uncharacterized protein</fullName>
    </submittedName>
</protein>
<accession>A0A679JX05</accession>
<feature type="compositionally biased region" description="Basic residues" evidence="1">
    <location>
        <begin position="61"/>
        <end position="71"/>
    </location>
</feature>
<evidence type="ECO:0000313" key="2">
    <source>
        <dbReference type="EMBL" id="CAA2145160.1"/>
    </source>
</evidence>
<dbReference type="EMBL" id="LR743511">
    <property type="protein sequence ID" value="CAA2145160.1"/>
    <property type="molecule type" value="Genomic_DNA"/>
</dbReference>
<proteinExistence type="predicted"/>
<name>A0A679JX05_9HYPH</name>
<sequence>MGRQRKRLNPAWVRSTTQRRRPNFSLLSMPRRAMRGTIPRARHSWRRGWHRRPLSACSLSGRRRGRPRRPIQRGGITSSPSAIITLSCRLTPFRQRQKPSGVPSSSVPNWRLMPGLPWSVGFRPLAGPFYGWPAPHRASLLRLQCGSHERRSRTMTIAILGIDLRKNSCSVVRQDATGWGVLHRRMRRDTVLASVRSCCPASSP</sequence>
<gene>
    <name evidence="2" type="ORF">MBLL_04282</name>
</gene>
<evidence type="ECO:0000256" key="1">
    <source>
        <dbReference type="SAM" id="MobiDB-lite"/>
    </source>
</evidence>
<feature type="region of interest" description="Disordered" evidence="1">
    <location>
        <begin position="56"/>
        <end position="78"/>
    </location>
</feature>
<organism evidence="2">
    <name type="scientific">Methylobacterium bullatum</name>
    <dbReference type="NCBI Taxonomy" id="570505"/>
    <lineage>
        <taxon>Bacteria</taxon>
        <taxon>Pseudomonadati</taxon>
        <taxon>Pseudomonadota</taxon>
        <taxon>Alphaproteobacteria</taxon>
        <taxon>Hyphomicrobiales</taxon>
        <taxon>Methylobacteriaceae</taxon>
        <taxon>Methylobacterium</taxon>
    </lineage>
</organism>